<keyword evidence="1" id="KW-0732">Signal</keyword>
<dbReference type="InterPro" id="IPR018711">
    <property type="entry name" value="NAGPA"/>
</dbReference>
<keyword evidence="4" id="KW-1185">Reference proteome</keyword>
<name>A0ABW3IWI5_9RHOB</name>
<dbReference type="RefSeq" id="WP_386078324.1">
    <property type="nucleotide sequence ID" value="NZ_JBHTJT010000051.1"/>
</dbReference>
<dbReference type="EMBL" id="JBHTJT010000051">
    <property type="protein sequence ID" value="MFD0982419.1"/>
    <property type="molecule type" value="Genomic_DNA"/>
</dbReference>
<feature type="chain" id="PRO_5047501802" evidence="1">
    <location>
        <begin position="27"/>
        <end position="255"/>
    </location>
</feature>
<sequence length="255" mass="27436">MPFEPGLGRRLLALLAVLLAPVVATAEPDCRKMTQGADSFSVCTLRADRDEIRLWHSDPDGRLYGGFTAIDSALKAEGKRLAFAMNGGMYHDDRSPVGLYLENGVQGGPLVTSDGPGNFGLLPNGVFCIGTQSASVIESRRFAANPPECRYASQSGPMLVIDGDLHPRFLVKSDSRYIRNGVGVAADGVTVHFVISDNRVNFHTFGRFFRDVLETPNALYFDGKVSRLFAPSLGRSDTGFPLGPIVGAAVPSDQM</sequence>
<keyword evidence="3" id="KW-0326">Glycosidase</keyword>
<feature type="signal peptide" evidence="1">
    <location>
        <begin position="1"/>
        <end position="26"/>
    </location>
</feature>
<feature type="domain" description="Phosphodiester glycosidase" evidence="2">
    <location>
        <begin position="81"/>
        <end position="226"/>
    </location>
</feature>
<accession>A0ABW3IWI5</accession>
<evidence type="ECO:0000259" key="2">
    <source>
        <dbReference type="Pfam" id="PF09992"/>
    </source>
</evidence>
<dbReference type="Pfam" id="PF09992">
    <property type="entry name" value="NAGPA"/>
    <property type="match status" value="1"/>
</dbReference>
<evidence type="ECO:0000313" key="4">
    <source>
        <dbReference type="Proteomes" id="UP001597108"/>
    </source>
</evidence>
<dbReference type="Proteomes" id="UP001597108">
    <property type="component" value="Unassembled WGS sequence"/>
</dbReference>
<dbReference type="GO" id="GO:0016798">
    <property type="term" value="F:hydrolase activity, acting on glycosyl bonds"/>
    <property type="evidence" value="ECO:0007669"/>
    <property type="project" value="UniProtKB-KW"/>
</dbReference>
<reference evidence="4" key="1">
    <citation type="journal article" date="2019" name="Int. J. Syst. Evol. Microbiol.">
        <title>The Global Catalogue of Microorganisms (GCM) 10K type strain sequencing project: providing services to taxonomists for standard genome sequencing and annotation.</title>
        <authorList>
            <consortium name="The Broad Institute Genomics Platform"/>
            <consortium name="The Broad Institute Genome Sequencing Center for Infectious Disease"/>
            <person name="Wu L."/>
            <person name="Ma J."/>
        </authorList>
    </citation>
    <scope>NUCLEOTIDE SEQUENCE [LARGE SCALE GENOMIC DNA]</scope>
    <source>
        <strain evidence="4">CCUG 60524</strain>
    </source>
</reference>
<proteinExistence type="predicted"/>
<keyword evidence="3" id="KW-0378">Hydrolase</keyword>
<protein>
    <submittedName>
        <fullName evidence="3">Phosphodiester glycosidase family protein</fullName>
    </submittedName>
</protein>
<gene>
    <name evidence="3" type="ORF">ACFQ2S_22515</name>
</gene>
<evidence type="ECO:0000313" key="3">
    <source>
        <dbReference type="EMBL" id="MFD0982419.1"/>
    </source>
</evidence>
<evidence type="ECO:0000256" key="1">
    <source>
        <dbReference type="SAM" id="SignalP"/>
    </source>
</evidence>
<organism evidence="3 4">
    <name type="scientific">Tropicimonas aquimaris</name>
    <dbReference type="NCBI Taxonomy" id="914152"/>
    <lineage>
        <taxon>Bacteria</taxon>
        <taxon>Pseudomonadati</taxon>
        <taxon>Pseudomonadota</taxon>
        <taxon>Alphaproteobacteria</taxon>
        <taxon>Rhodobacterales</taxon>
        <taxon>Roseobacteraceae</taxon>
        <taxon>Tropicimonas</taxon>
    </lineage>
</organism>
<comment type="caution">
    <text evidence="3">The sequence shown here is derived from an EMBL/GenBank/DDBJ whole genome shotgun (WGS) entry which is preliminary data.</text>
</comment>